<keyword evidence="1" id="KW-0175">Coiled coil</keyword>
<evidence type="ECO:0000256" key="2">
    <source>
        <dbReference type="SAM" id="MobiDB-lite"/>
    </source>
</evidence>
<feature type="compositionally biased region" description="Basic residues" evidence="2">
    <location>
        <begin position="94"/>
        <end position="112"/>
    </location>
</feature>
<feature type="region of interest" description="Disordered" evidence="2">
    <location>
        <begin position="91"/>
        <end position="124"/>
    </location>
</feature>
<sequence length="340" mass="35631">MAMNAMTFRAAVVGSAPSSKLLKSSRVASSAKPTAIVSFFGKKEPAPKKAAVRGLNGPTNRPKVVVAKGKELTGSAAKAAKAKPMFDFSSKPKPVVKAKPKPKPKPVAKKASKPMFGTAKKAKPIAKKASASKPLFSFGGSGAAKKTKPKATMKKSSPASSYTIKKTPFTAKKSATTFKTVQPKKVVAKPAAAKASAPRAASAAKYDRDLVENYGLVPIFAGTFLLTYAVFPAVIENFLEVVGIGYSAYFAYSYYTSPEARANFGQTLDKVDEDFGLDLRSVAAGAGDIANKTSKQLAEQAEKNAEAAAKKKLEDKKAAEKLAADTIKAAGKAAEKEKEA</sequence>
<gene>
    <name evidence="3" type="ORF">MICPUCDRAFT_51674</name>
</gene>
<dbReference type="AlphaFoldDB" id="C1N1N7"/>
<dbReference type="GeneID" id="9687589"/>
<feature type="coiled-coil region" evidence="1">
    <location>
        <begin position="290"/>
        <end position="322"/>
    </location>
</feature>
<protein>
    <submittedName>
        <fullName evidence="3">Predicted protein</fullName>
    </submittedName>
</protein>
<name>C1N1N7_MICPC</name>
<dbReference type="KEGG" id="mpp:MICPUCDRAFT_51674"/>
<dbReference type="RefSeq" id="XP_003061946.1">
    <property type="nucleotide sequence ID" value="XM_003061900.1"/>
</dbReference>
<evidence type="ECO:0000313" key="4">
    <source>
        <dbReference type="Proteomes" id="UP000001876"/>
    </source>
</evidence>
<dbReference type="EMBL" id="GG663745">
    <property type="protein sequence ID" value="EEH53658.1"/>
    <property type="molecule type" value="Genomic_DNA"/>
</dbReference>
<keyword evidence="4" id="KW-1185">Reference proteome</keyword>
<dbReference type="Proteomes" id="UP000001876">
    <property type="component" value="Unassembled WGS sequence"/>
</dbReference>
<reference evidence="3 4" key="1">
    <citation type="journal article" date="2009" name="Science">
        <title>Green evolution and dynamic adaptations revealed by genomes of the marine picoeukaryotes Micromonas.</title>
        <authorList>
            <person name="Worden A.Z."/>
            <person name="Lee J.H."/>
            <person name="Mock T."/>
            <person name="Rouze P."/>
            <person name="Simmons M.P."/>
            <person name="Aerts A.L."/>
            <person name="Allen A.E."/>
            <person name="Cuvelier M.L."/>
            <person name="Derelle E."/>
            <person name="Everett M.V."/>
            <person name="Foulon E."/>
            <person name="Grimwood J."/>
            <person name="Gundlach H."/>
            <person name="Henrissat B."/>
            <person name="Napoli C."/>
            <person name="McDonald S.M."/>
            <person name="Parker M.S."/>
            <person name="Rombauts S."/>
            <person name="Salamov A."/>
            <person name="Von Dassow P."/>
            <person name="Badger J.H."/>
            <person name="Coutinho P.M."/>
            <person name="Demir E."/>
            <person name="Dubchak I."/>
            <person name="Gentemann C."/>
            <person name="Eikrem W."/>
            <person name="Gready J.E."/>
            <person name="John U."/>
            <person name="Lanier W."/>
            <person name="Lindquist E.A."/>
            <person name="Lucas S."/>
            <person name="Mayer K.F."/>
            <person name="Moreau H."/>
            <person name="Not F."/>
            <person name="Otillar R."/>
            <person name="Panaud O."/>
            <person name="Pangilinan J."/>
            <person name="Paulsen I."/>
            <person name="Piegu B."/>
            <person name="Poliakov A."/>
            <person name="Robbens S."/>
            <person name="Schmutz J."/>
            <person name="Toulza E."/>
            <person name="Wyss T."/>
            <person name="Zelensky A."/>
            <person name="Zhou K."/>
            <person name="Armbrust E.V."/>
            <person name="Bhattacharya D."/>
            <person name="Goodenough U.W."/>
            <person name="Van de Peer Y."/>
            <person name="Grigoriev I.V."/>
        </authorList>
    </citation>
    <scope>NUCLEOTIDE SEQUENCE [LARGE SCALE GENOMIC DNA]</scope>
    <source>
        <strain evidence="3 4">CCMP1545</strain>
    </source>
</reference>
<organism evidence="4">
    <name type="scientific">Micromonas pusilla (strain CCMP1545)</name>
    <name type="common">Picoplanktonic green alga</name>
    <dbReference type="NCBI Taxonomy" id="564608"/>
    <lineage>
        <taxon>Eukaryota</taxon>
        <taxon>Viridiplantae</taxon>
        <taxon>Chlorophyta</taxon>
        <taxon>Mamiellophyceae</taxon>
        <taxon>Mamiellales</taxon>
        <taxon>Mamiellaceae</taxon>
        <taxon>Micromonas</taxon>
    </lineage>
</organism>
<evidence type="ECO:0000256" key="1">
    <source>
        <dbReference type="SAM" id="Coils"/>
    </source>
</evidence>
<accession>C1N1N7</accession>
<proteinExistence type="predicted"/>
<evidence type="ECO:0000313" key="3">
    <source>
        <dbReference type="EMBL" id="EEH53658.1"/>
    </source>
</evidence>
<dbReference type="OMA" id="YSAYFAY"/>